<evidence type="ECO:0000313" key="1">
    <source>
        <dbReference type="EMBL" id="KZC23541.1"/>
    </source>
</evidence>
<proteinExistence type="predicted"/>
<protein>
    <recommendedName>
        <fullName evidence="3">HK97 gp10 family phage protein</fullName>
    </recommendedName>
</protein>
<reference evidence="1 2" key="1">
    <citation type="journal article" date="2016" name="MBio">
        <title>Lateral Gene Transfer in a Heavy Metal-Contaminated-Groundwater Microbial Community.</title>
        <authorList>
            <person name="Hemme C.L."/>
            <person name="Green S.J."/>
            <person name="Rishishwar L."/>
            <person name="Prakash O."/>
            <person name="Pettenato A."/>
            <person name="Chakraborty R."/>
            <person name="Deutschbauer A.M."/>
            <person name="Van Nostrand J.D."/>
            <person name="Wu L."/>
            <person name="He Z."/>
            <person name="Jordan I.K."/>
            <person name="Hazen T.C."/>
            <person name="Arkin A.P."/>
            <person name="Kostka J.E."/>
            <person name="Zhou J."/>
        </authorList>
    </citation>
    <scope>NUCLEOTIDE SEQUENCE [LARGE SCALE GENOMIC DNA]</scope>
    <source>
        <strain evidence="1 2">FW104-T7</strain>
    </source>
</reference>
<evidence type="ECO:0008006" key="3">
    <source>
        <dbReference type="Google" id="ProtNLM"/>
    </source>
</evidence>
<name>A0A154QH90_9GAMM</name>
<dbReference type="AlphaFoldDB" id="A0A154QH90"/>
<dbReference type="STRING" id="416169.RHOFW104T7_13140"/>
<comment type="caution">
    <text evidence="1">The sequence shown here is derived from an EMBL/GenBank/DDBJ whole genome shotgun (WGS) entry which is preliminary data.</text>
</comment>
<dbReference type="EMBL" id="LVJS01000043">
    <property type="protein sequence ID" value="KZC23541.1"/>
    <property type="molecule type" value="Genomic_DNA"/>
</dbReference>
<gene>
    <name evidence="1" type="ORF">RHOFW104T7_13140</name>
</gene>
<evidence type="ECO:0000313" key="2">
    <source>
        <dbReference type="Proteomes" id="UP000076131"/>
    </source>
</evidence>
<dbReference type="RefSeq" id="WP_063107763.1">
    <property type="nucleotide sequence ID" value="NZ_LVJS01000043.1"/>
</dbReference>
<dbReference type="Proteomes" id="UP000076131">
    <property type="component" value="Unassembled WGS sequence"/>
</dbReference>
<accession>A0A154QH90</accession>
<sequence>MIGMQITGGAEVIERLGAMPAKIRAAAKSSLGIWATELAGYIKAEKLSGQVLNRRSGALSRSVYPAKSETSTSVSGGARAGLDVPYAKIHEYGGLIPAHQVVAINAKALCFSVAGVIRFAKSVQIPDVQMPERSYMRSSLKEQAPEGIAQLRAAVKEAIL</sequence>
<organism evidence="1 2">
    <name type="scientific">Rhodanobacter thiooxydans</name>
    <dbReference type="NCBI Taxonomy" id="416169"/>
    <lineage>
        <taxon>Bacteria</taxon>
        <taxon>Pseudomonadati</taxon>
        <taxon>Pseudomonadota</taxon>
        <taxon>Gammaproteobacteria</taxon>
        <taxon>Lysobacterales</taxon>
        <taxon>Rhodanobacteraceae</taxon>
        <taxon>Rhodanobacter</taxon>
    </lineage>
</organism>
<keyword evidence="2" id="KW-1185">Reference proteome</keyword>